<dbReference type="OrthoDB" id="7318636at2"/>
<evidence type="ECO:0000259" key="2">
    <source>
        <dbReference type="PROSITE" id="PS50125"/>
    </source>
</evidence>
<dbReference type="PATRIC" id="fig|106592.7.peg.7161"/>
<feature type="domain" description="Guanylate cyclase" evidence="2">
    <location>
        <begin position="12"/>
        <end position="127"/>
    </location>
</feature>
<dbReference type="Gene3D" id="3.40.50.10070">
    <property type="entry name" value="TolB, N-terminal domain"/>
    <property type="match status" value="1"/>
</dbReference>
<name>A0A0L8BV24_ENSAD</name>
<dbReference type="Gene3D" id="1.25.40.10">
    <property type="entry name" value="Tetratricopeptide repeat domain"/>
    <property type="match status" value="1"/>
</dbReference>
<dbReference type="CDD" id="cd07302">
    <property type="entry name" value="CHD"/>
    <property type="match status" value="1"/>
</dbReference>
<dbReference type="InterPro" id="IPR029787">
    <property type="entry name" value="Nucleotide_cyclase"/>
</dbReference>
<dbReference type="EMBL" id="LGAP01000007">
    <property type="protein sequence ID" value="KOF18552.1"/>
    <property type="molecule type" value="Genomic_DNA"/>
</dbReference>
<dbReference type="GO" id="GO:0006171">
    <property type="term" value="P:cAMP biosynthetic process"/>
    <property type="evidence" value="ECO:0007669"/>
    <property type="project" value="TreeGrafter"/>
</dbReference>
<dbReference type="Pfam" id="PF00211">
    <property type="entry name" value="Guanylate_cyc"/>
    <property type="match status" value="1"/>
</dbReference>
<dbReference type="SUPFAM" id="SSF52964">
    <property type="entry name" value="TolB, N-terminal domain"/>
    <property type="match status" value="1"/>
</dbReference>
<dbReference type="InterPro" id="IPR050697">
    <property type="entry name" value="Adenylyl/Guanylyl_Cyclase_3/4"/>
</dbReference>
<feature type="repeat" description="TPR" evidence="1">
    <location>
        <begin position="446"/>
        <end position="479"/>
    </location>
</feature>
<accession>A0A0L8BV24</accession>
<evidence type="ECO:0000313" key="4">
    <source>
        <dbReference type="Proteomes" id="UP000037425"/>
    </source>
</evidence>
<reference evidence="4" key="1">
    <citation type="submission" date="2015-07" db="EMBL/GenBank/DDBJ databases">
        <title>Whole genome sequence of an Ensifer adhaerens strain isolated from a cave pool in the Wind Cave National Park.</title>
        <authorList>
            <person name="Eng W.W.H."/>
            <person name="Gan H.M."/>
            <person name="Barton H.A."/>
            <person name="Savka M.A."/>
        </authorList>
    </citation>
    <scope>NUCLEOTIDE SEQUENCE [LARGE SCALE GENOMIC DNA]</scope>
    <source>
        <strain evidence="4">SD006</strain>
    </source>
</reference>
<evidence type="ECO:0000256" key="1">
    <source>
        <dbReference type="PROSITE-ProRule" id="PRU00339"/>
    </source>
</evidence>
<dbReference type="PROSITE" id="PS50125">
    <property type="entry name" value="GUANYLATE_CYCLASE_2"/>
    <property type="match status" value="1"/>
</dbReference>
<dbReference type="SUPFAM" id="SSF55073">
    <property type="entry name" value="Nucleotide cyclase"/>
    <property type="match status" value="1"/>
</dbReference>
<dbReference type="GO" id="GO:0004016">
    <property type="term" value="F:adenylate cyclase activity"/>
    <property type="evidence" value="ECO:0007669"/>
    <property type="project" value="UniProtKB-ARBA"/>
</dbReference>
<organism evidence="3 4">
    <name type="scientific">Ensifer adhaerens</name>
    <name type="common">Sinorhizobium morelense</name>
    <dbReference type="NCBI Taxonomy" id="106592"/>
    <lineage>
        <taxon>Bacteria</taxon>
        <taxon>Pseudomonadati</taxon>
        <taxon>Pseudomonadota</taxon>
        <taxon>Alphaproteobacteria</taxon>
        <taxon>Hyphomicrobiales</taxon>
        <taxon>Rhizobiaceae</taxon>
        <taxon>Sinorhizobium/Ensifer group</taxon>
        <taxon>Ensifer</taxon>
    </lineage>
</organism>
<dbReference type="SMART" id="SM00028">
    <property type="entry name" value="TPR"/>
    <property type="match status" value="3"/>
</dbReference>
<dbReference type="InterPro" id="IPR019734">
    <property type="entry name" value="TPR_rpt"/>
</dbReference>
<dbReference type="PROSITE" id="PS50005">
    <property type="entry name" value="TPR"/>
    <property type="match status" value="1"/>
</dbReference>
<dbReference type="Pfam" id="PF13432">
    <property type="entry name" value="TPR_16"/>
    <property type="match status" value="1"/>
</dbReference>
<dbReference type="GO" id="GO:0035556">
    <property type="term" value="P:intracellular signal transduction"/>
    <property type="evidence" value="ECO:0007669"/>
    <property type="project" value="InterPro"/>
</dbReference>
<evidence type="ECO:0000313" key="3">
    <source>
        <dbReference type="EMBL" id="KOF18552.1"/>
    </source>
</evidence>
<dbReference type="AlphaFoldDB" id="A0A0L8BV24"/>
<protein>
    <recommendedName>
        <fullName evidence="2">Guanylate cyclase domain-containing protein</fullName>
    </recommendedName>
</protein>
<dbReference type="RefSeq" id="WP_053249515.1">
    <property type="nucleotide sequence ID" value="NZ_LGAP01000007.1"/>
</dbReference>
<dbReference type="PANTHER" id="PTHR43081">
    <property type="entry name" value="ADENYLATE CYCLASE, TERMINAL-DIFFERENTIATION SPECIFIC-RELATED"/>
    <property type="match status" value="1"/>
</dbReference>
<dbReference type="Gene3D" id="3.30.70.1230">
    <property type="entry name" value="Nucleotide cyclase"/>
    <property type="match status" value="1"/>
</dbReference>
<dbReference type="InterPro" id="IPR011990">
    <property type="entry name" value="TPR-like_helical_dom_sf"/>
</dbReference>
<dbReference type="InterPro" id="IPR001054">
    <property type="entry name" value="A/G_cyclase"/>
</dbReference>
<dbReference type="PANTHER" id="PTHR43081:SF19">
    <property type="entry name" value="PH-SENSITIVE ADENYLATE CYCLASE RV1264"/>
    <property type="match status" value="1"/>
</dbReference>
<proteinExistence type="predicted"/>
<comment type="caution">
    <text evidence="3">The sequence shown here is derived from an EMBL/GenBank/DDBJ whole genome shotgun (WGS) entry which is preliminary data.</text>
</comment>
<dbReference type="SUPFAM" id="SSF48452">
    <property type="entry name" value="TPR-like"/>
    <property type="match status" value="1"/>
</dbReference>
<gene>
    <name evidence="3" type="ORF">AC244_14505</name>
</gene>
<dbReference type="Proteomes" id="UP000037425">
    <property type="component" value="Unassembled WGS sequence"/>
</dbReference>
<sequence>MAKQRVERRLAAIMATDVVGYARLMEADETRAVRSIKRLQSSVLHPNVDARGGRIVKLMGDGSLVVFSSAVEAVDCAISIQSKLESRRQNQRVDFPLVLRIGINLADVVIEGDDVLGGGVNVAARLEAAAEPGGICISDLVHRQLTSGRHSEFVDGGEISLKNIARPLHVWHWGDAPLARPSIGSLARPTSIAVLPFENLGGSQHDEIFSDGMTEDVICGLARFRSLTVIDASSSFRFRDRHSDLNEISKKLGVTYLVLGSVRRAGKRLRIAAQLVEAVSGTQLWSEHYDRDVQDLFAVQDQLTRTIVATLVGHIECADVRQALRKPTTSLAAYEYYLRGLVHMRSYEKDDNQQALTMFNAALERDPQFGLALSHLALAKIALNGYANSPSDVLDEALALARRAVTLDEGESGCQRLLALIHVNRREFELGERHYRRAYQMNPNDANTLVQMGGLLARRGKLDEALEWIEEGFRLNPFPPRWYSAALGNALYLAGRYAEAAAALEELPNPGPFTCARLVACYAQAGDPIATEKAKSHLLGLCSDFSTDNFIRRGLLLERPEQLDLFRHGLLKAGMPP</sequence>
<keyword evidence="1" id="KW-0802">TPR repeat</keyword>